<dbReference type="GO" id="GO:0001401">
    <property type="term" value="C:SAM complex"/>
    <property type="evidence" value="ECO:0007669"/>
    <property type="project" value="TreeGrafter"/>
</dbReference>
<comment type="function">
    <text evidence="6">Component of the ERMES/MDM complex, which serves as a molecular tether to connect the endoplasmic reticulum and mitochondria. Components of this complex are involved in the control of mitochondrial shape and protein biogenesis and may function in phospholipid exchange. MDM10 is involved in the late assembly steps of the general translocase of the mitochondrial outer membrane (TOM complex). Functions in the TOM40-specific route of the assembly of outer membrane beta-barrel proteins, including the association of TOM40 with the receptor TOM22 and small TOM proteins. Can associate with the SAM(core) complex as well as the MDM12-MMM1 complex, both involved in late steps of the major beta-barrel assembly pathway, that is responsible for biogenesis of all outer membrane beta-barrel proteins. May act as a switch that shuttles between both complexes and channels precursor proteins into the TOM40-specific pathway. Plays a role in mitochondrial morphology and in the inheritance of mitochondria.</text>
</comment>
<evidence type="ECO:0000256" key="4">
    <source>
        <dbReference type="ARBA" id="ARBA00023128"/>
    </source>
</evidence>
<organism evidence="8 9">
    <name type="scientific">Microthyrium microscopicum</name>
    <dbReference type="NCBI Taxonomy" id="703497"/>
    <lineage>
        <taxon>Eukaryota</taxon>
        <taxon>Fungi</taxon>
        <taxon>Dikarya</taxon>
        <taxon>Ascomycota</taxon>
        <taxon>Pezizomycotina</taxon>
        <taxon>Dothideomycetes</taxon>
        <taxon>Dothideomycetes incertae sedis</taxon>
        <taxon>Microthyriales</taxon>
        <taxon>Microthyriaceae</taxon>
        <taxon>Microthyrium</taxon>
    </lineage>
</organism>
<keyword evidence="3 6" id="KW-1000">Mitochondrion outer membrane</keyword>
<dbReference type="InterPro" id="IPR027539">
    <property type="entry name" value="Mdm10"/>
</dbReference>
<evidence type="ECO:0000256" key="2">
    <source>
        <dbReference type="ARBA" id="ARBA00022692"/>
    </source>
</evidence>
<gene>
    <name evidence="6" type="primary">MDM10</name>
    <name evidence="8" type="ORF">BT63DRAFT_427490</name>
</gene>
<sequence length="440" mass="48578">MLDFMDYIQQAFYHSSRWNIDNSYSGLNATAQSILEFPIPKGLRLNVSSLGTPHFSSSYTISLAGTSAGPVTGQLSYLYSSLPLTVPSRSSTIPLSAIVRGYRHLRPLRAPDNPRDWEVWHRGRRVDERDTLLYGRIFLPTSRLEALWLRRTTPTQMLQVRGVSDASLPNGGSLLGVVHNDHGKYSTEYLFSSDSALLGARTLYNVGHDPRQKQDDSSEELMPTRAGTTAASTAPPSLFSMGVEVYYGLLNKSGGMSTGLRFTTLPAYLAFPYTMTLTLNPLMGNLSSTYAVKAGKYLALSSRFDFNFYSYESGVLVGCELWRLRKRAPLERINDAVKTSETPPSATMEDFVNPAMDKAAEEEQAGGGLLRSLGHGFPSQAPADEDVVGVLKARVDQDWKIGLLWEGRFKELLCSVGASLDLKRREKIFAGVGLEVQYSN</sequence>
<dbReference type="GO" id="GO:0070096">
    <property type="term" value="P:mitochondrial outer membrane translocase complex assembly"/>
    <property type="evidence" value="ECO:0007669"/>
    <property type="project" value="UniProtKB-UniRule"/>
</dbReference>
<keyword evidence="2 6" id="KW-0812">Transmembrane</keyword>
<feature type="compositionally biased region" description="Low complexity" evidence="7">
    <location>
        <begin position="223"/>
        <end position="232"/>
    </location>
</feature>
<dbReference type="EMBL" id="MU004238">
    <property type="protein sequence ID" value="KAF2667072.1"/>
    <property type="molecule type" value="Genomic_DNA"/>
</dbReference>
<name>A0A6A6U4K1_9PEZI</name>
<evidence type="ECO:0000256" key="1">
    <source>
        <dbReference type="ARBA" id="ARBA00022452"/>
    </source>
</evidence>
<dbReference type="HAMAP" id="MF_03102">
    <property type="entry name" value="Mdm10"/>
    <property type="match status" value="1"/>
</dbReference>
<feature type="region of interest" description="Disordered" evidence="7">
    <location>
        <begin position="208"/>
        <end position="232"/>
    </location>
</feature>
<dbReference type="PANTHER" id="PTHR28035:SF1">
    <property type="entry name" value="MITOCHONDRIAL DISTRIBUTION AND MORPHOLOGY PROTEIN 10"/>
    <property type="match status" value="1"/>
</dbReference>
<dbReference type="GO" id="GO:0032865">
    <property type="term" value="C:ERMES complex"/>
    <property type="evidence" value="ECO:0007669"/>
    <property type="project" value="UniProtKB-UniRule"/>
</dbReference>
<comment type="domain">
    <text evidence="6">Lacks alpha-helical transmembrane segments, suggesting that it resides in the membrane via beta-sheet conformations similar to those predicted for other outer membrane proteins and porin.</text>
</comment>
<proteinExistence type="inferred from homology"/>
<dbReference type="Pfam" id="PF12519">
    <property type="entry name" value="MDM10"/>
    <property type="match status" value="1"/>
</dbReference>
<dbReference type="GO" id="GO:0045040">
    <property type="term" value="P:protein insertion into mitochondrial outer membrane"/>
    <property type="evidence" value="ECO:0007669"/>
    <property type="project" value="UniProtKB-UniRule"/>
</dbReference>
<dbReference type="OrthoDB" id="2103793at2759"/>
<accession>A0A6A6U4K1</accession>
<evidence type="ECO:0000256" key="5">
    <source>
        <dbReference type="ARBA" id="ARBA00023136"/>
    </source>
</evidence>
<dbReference type="AlphaFoldDB" id="A0A6A6U4K1"/>
<dbReference type="PANTHER" id="PTHR28035">
    <property type="entry name" value="MITOCHONDRIAL DISTRIBUTION AND MORPHOLOGY PROTEIN 10"/>
    <property type="match status" value="1"/>
</dbReference>
<evidence type="ECO:0000256" key="3">
    <source>
        <dbReference type="ARBA" id="ARBA00022787"/>
    </source>
</evidence>
<evidence type="ECO:0000256" key="7">
    <source>
        <dbReference type="SAM" id="MobiDB-lite"/>
    </source>
</evidence>
<dbReference type="GO" id="GO:0015914">
    <property type="term" value="P:phospholipid transport"/>
    <property type="evidence" value="ECO:0007669"/>
    <property type="project" value="TreeGrafter"/>
</dbReference>
<comment type="subunit">
    <text evidence="6">Component of the ER-mitochondria encounter structure (ERMES) or MDM complex, composed of MMM1, MDM10, MDM12 and MDM34. Associates with the mitochondrial outer membrane sorting assembly machinery SAM(core) complex.</text>
</comment>
<comment type="subcellular location">
    <subcellularLocation>
        <location evidence="6">Mitochondrion outer membrane</location>
        <topology evidence="6">Multi-pass membrane protein</topology>
    </subcellularLocation>
    <text evidence="6">The ERMES/MDM complex localizes to a few discrete foci (around 10 per single cell), that represent mitochondria-endoplasmic reticulum junctions. These foci are often found next to mtDNA nucleoids.</text>
</comment>
<protein>
    <recommendedName>
        <fullName evidence="6">Mitochondrial distribution and morphology protein 10</fullName>
    </recommendedName>
    <alternativeName>
        <fullName evidence="6">Mitochondrial inheritance component MDM10</fullName>
    </alternativeName>
</protein>
<keyword evidence="5 6" id="KW-0472">Membrane</keyword>
<evidence type="ECO:0000313" key="8">
    <source>
        <dbReference type="EMBL" id="KAF2667072.1"/>
    </source>
</evidence>
<dbReference type="GO" id="GO:1990456">
    <property type="term" value="P:mitochondrion-endoplasmic reticulum membrane tethering"/>
    <property type="evidence" value="ECO:0007669"/>
    <property type="project" value="UniProtKB-UniRule"/>
</dbReference>
<dbReference type="GO" id="GO:0051654">
    <property type="term" value="P:establishment of mitochondrion localization"/>
    <property type="evidence" value="ECO:0007669"/>
    <property type="project" value="TreeGrafter"/>
</dbReference>
<dbReference type="Proteomes" id="UP000799302">
    <property type="component" value="Unassembled WGS sequence"/>
</dbReference>
<evidence type="ECO:0000313" key="9">
    <source>
        <dbReference type="Proteomes" id="UP000799302"/>
    </source>
</evidence>
<keyword evidence="4 6" id="KW-0496">Mitochondrion</keyword>
<evidence type="ECO:0000256" key="6">
    <source>
        <dbReference type="HAMAP-Rule" id="MF_03102"/>
    </source>
</evidence>
<comment type="similarity">
    <text evidence="6">Belongs to the MDM10 family.</text>
</comment>
<keyword evidence="1 6" id="KW-1134">Transmembrane beta strand</keyword>
<reference evidence="8" key="1">
    <citation type="journal article" date="2020" name="Stud. Mycol.">
        <title>101 Dothideomycetes genomes: a test case for predicting lifestyles and emergence of pathogens.</title>
        <authorList>
            <person name="Haridas S."/>
            <person name="Albert R."/>
            <person name="Binder M."/>
            <person name="Bloem J."/>
            <person name="Labutti K."/>
            <person name="Salamov A."/>
            <person name="Andreopoulos B."/>
            <person name="Baker S."/>
            <person name="Barry K."/>
            <person name="Bills G."/>
            <person name="Bluhm B."/>
            <person name="Cannon C."/>
            <person name="Castanera R."/>
            <person name="Culley D."/>
            <person name="Daum C."/>
            <person name="Ezra D."/>
            <person name="Gonzalez J."/>
            <person name="Henrissat B."/>
            <person name="Kuo A."/>
            <person name="Liang C."/>
            <person name="Lipzen A."/>
            <person name="Lutzoni F."/>
            <person name="Magnuson J."/>
            <person name="Mondo S."/>
            <person name="Nolan M."/>
            <person name="Ohm R."/>
            <person name="Pangilinan J."/>
            <person name="Park H.-J."/>
            <person name="Ramirez L."/>
            <person name="Alfaro M."/>
            <person name="Sun H."/>
            <person name="Tritt A."/>
            <person name="Yoshinaga Y."/>
            <person name="Zwiers L.-H."/>
            <person name="Turgeon B."/>
            <person name="Goodwin S."/>
            <person name="Spatafora J."/>
            <person name="Crous P."/>
            <person name="Grigoriev I."/>
        </authorList>
    </citation>
    <scope>NUCLEOTIDE SEQUENCE</scope>
    <source>
        <strain evidence="8">CBS 115976</strain>
    </source>
</reference>
<keyword evidence="9" id="KW-1185">Reference proteome</keyword>